<dbReference type="InterPro" id="IPR051713">
    <property type="entry name" value="T-cell_Activation_Regulation"/>
</dbReference>
<feature type="compositionally biased region" description="Low complexity" evidence="11">
    <location>
        <begin position="594"/>
        <end position="610"/>
    </location>
</feature>
<feature type="region of interest" description="Disordered" evidence="11">
    <location>
        <begin position="624"/>
        <end position="646"/>
    </location>
</feature>
<keyword evidence="3" id="KW-0812">Transmembrane</keyword>
<dbReference type="GeneID" id="118408954"/>
<evidence type="ECO:0000256" key="9">
    <source>
        <dbReference type="ARBA" id="ARBA00023180"/>
    </source>
</evidence>
<feature type="compositionally biased region" description="Polar residues" evidence="11">
    <location>
        <begin position="415"/>
        <end position="425"/>
    </location>
</feature>
<feature type="domain" description="Ig-like" evidence="12">
    <location>
        <begin position="447"/>
        <end position="574"/>
    </location>
</feature>
<evidence type="ECO:0000256" key="1">
    <source>
        <dbReference type="ARBA" id="ARBA00004251"/>
    </source>
</evidence>
<reference evidence="14" key="1">
    <citation type="submission" date="2025-08" db="UniProtKB">
        <authorList>
            <consortium name="RefSeq"/>
        </authorList>
    </citation>
    <scope>IDENTIFICATION</scope>
    <source>
        <strain evidence="14">S238N-H82</strain>
        <tissue evidence="14">Testes</tissue>
    </source>
</reference>
<dbReference type="Gene3D" id="2.60.40.10">
    <property type="entry name" value="Immunoglobulins"/>
    <property type="match status" value="2"/>
</dbReference>
<keyword evidence="5" id="KW-1133">Transmembrane helix</keyword>
<evidence type="ECO:0000313" key="14">
    <source>
        <dbReference type="RefSeq" id="XP_035665714.1"/>
    </source>
</evidence>
<keyword evidence="2" id="KW-1003">Cell membrane</keyword>
<keyword evidence="7" id="KW-1015">Disulfide bond</keyword>
<feature type="region of interest" description="Disordered" evidence="11">
    <location>
        <begin position="339"/>
        <end position="446"/>
    </location>
</feature>
<evidence type="ECO:0000313" key="13">
    <source>
        <dbReference type="Proteomes" id="UP000001554"/>
    </source>
</evidence>
<dbReference type="OrthoDB" id="10055806at2759"/>
<dbReference type="SMART" id="SM00409">
    <property type="entry name" value="IG"/>
    <property type="match status" value="2"/>
</dbReference>
<evidence type="ECO:0000256" key="3">
    <source>
        <dbReference type="ARBA" id="ARBA00022692"/>
    </source>
</evidence>
<name>A0A9J7HWQ5_BRAFL</name>
<proteinExistence type="predicted"/>
<feature type="domain" description="Ig-like" evidence="12">
    <location>
        <begin position="123"/>
        <end position="233"/>
    </location>
</feature>
<evidence type="ECO:0000256" key="4">
    <source>
        <dbReference type="ARBA" id="ARBA00022729"/>
    </source>
</evidence>
<protein>
    <submittedName>
        <fullName evidence="14">Serine/arginine repetitive matrix protein 2-like isoform X1</fullName>
    </submittedName>
</protein>
<dbReference type="InterPro" id="IPR007110">
    <property type="entry name" value="Ig-like_dom"/>
</dbReference>
<keyword evidence="13" id="KW-1185">Reference proteome</keyword>
<keyword evidence="6" id="KW-0472">Membrane</keyword>
<dbReference type="InterPro" id="IPR013783">
    <property type="entry name" value="Ig-like_fold"/>
</dbReference>
<feature type="region of interest" description="Disordered" evidence="11">
    <location>
        <begin position="237"/>
        <end position="327"/>
    </location>
</feature>
<feature type="compositionally biased region" description="Low complexity" evidence="11">
    <location>
        <begin position="277"/>
        <end position="324"/>
    </location>
</feature>
<dbReference type="AlphaFoldDB" id="A0A9J7HWQ5"/>
<keyword evidence="4" id="KW-0732">Signal</keyword>
<dbReference type="SUPFAM" id="SSF48726">
    <property type="entry name" value="Immunoglobulin"/>
    <property type="match status" value="2"/>
</dbReference>
<keyword evidence="8" id="KW-0675">Receptor</keyword>
<evidence type="ECO:0000256" key="5">
    <source>
        <dbReference type="ARBA" id="ARBA00022989"/>
    </source>
</evidence>
<evidence type="ECO:0000259" key="12">
    <source>
        <dbReference type="PROSITE" id="PS50835"/>
    </source>
</evidence>
<dbReference type="InterPro" id="IPR013106">
    <property type="entry name" value="Ig_V-set"/>
</dbReference>
<feature type="region of interest" description="Disordered" evidence="11">
    <location>
        <begin position="658"/>
        <end position="693"/>
    </location>
</feature>
<dbReference type="InterPro" id="IPR036179">
    <property type="entry name" value="Ig-like_dom_sf"/>
</dbReference>
<evidence type="ECO:0000256" key="10">
    <source>
        <dbReference type="ARBA" id="ARBA00023319"/>
    </source>
</evidence>
<dbReference type="InterPro" id="IPR003599">
    <property type="entry name" value="Ig_sub"/>
</dbReference>
<dbReference type="RefSeq" id="XP_035665714.1">
    <property type="nucleotide sequence ID" value="XM_035809821.1"/>
</dbReference>
<feature type="region of interest" description="Disordered" evidence="11">
    <location>
        <begin position="574"/>
        <end position="611"/>
    </location>
</feature>
<keyword evidence="9" id="KW-0325">Glycoprotein</keyword>
<sequence>MIRCFYDLNRSCEYLWVRVLLSHSFLLHFQPTKAFSKEAEYAPPVPPLPVPSDLWADKKREEKAPLQNGPTSSYPPQETKITSKSLNLELSSTNKMSDTFTSISSMSTSSLRDTVFTDSIRAPSPVTRRKRGMSGKIIREDSEVLLTCPFGKLTSSQEVEWYVTRKGESERTLVYQVQGTAMRVSVGDYRGRTAVEGEASLRINPVKLSDAGVYWCVLKSGGVELDEDSIRVTVLAGGRRRRSAPPGVFSSPTSSPAVSPERKSGDLENAFSKVRGRSGSPATSRTSSRPGSSSSLHSSRSLPGSTPDFRHSSSSSPKRSPSPSVAATRRAFERKVMAAGPGLRTPSPSASPARFTPPPGRTQSPSPTRSSPTPGRGRAHSPGGGIAVRRIPSPGGSSFVVTAAQPYSPRRASWSPMSSQELNKTSPRDGPQPLPTPPPDARKQLRPLRVPADNYSDAIEGHTALLRLSIVASKTPLTEVEWSKEKKWRGRTLVYERKGPSRVTSSSQSGVPSHSPALVTLRVAHGNFRGRAFIDSDFEPHLRIQPCKFGDTGMYWCKVTSQGRVTLEENVHLTVDKEGSPRSPRQTSPGRQKAGGSPRSGMSSARSESSLVDAARLQFEQLAKSSSETKLNTSTGFGTPTSMKRDSYVKYQQALMKKEKEENMQNSKDEDSSSDSSSESSGASDSTPDTVVAANGPVNAFREDSGYDSTQTSSTSGLLTTITQLKRQCIKGLGIEMLMKAYSIIDSGEDLEVKNQLVNLMGRARFELYADKVWQLRFLEKSQLNTEANSDTIPL</sequence>
<dbReference type="Pfam" id="PF07686">
    <property type="entry name" value="V-set"/>
    <property type="match status" value="2"/>
</dbReference>
<gene>
    <name evidence="14" type="primary">LOC118408954</name>
</gene>
<dbReference type="GO" id="GO:0005886">
    <property type="term" value="C:plasma membrane"/>
    <property type="evidence" value="ECO:0007669"/>
    <property type="project" value="UniProtKB-SubCell"/>
</dbReference>
<evidence type="ECO:0000256" key="2">
    <source>
        <dbReference type="ARBA" id="ARBA00022475"/>
    </source>
</evidence>
<feature type="compositionally biased region" description="Low complexity" evidence="11">
    <location>
        <begin position="674"/>
        <end position="686"/>
    </location>
</feature>
<organism evidence="13 14">
    <name type="scientific">Branchiostoma floridae</name>
    <name type="common">Florida lancelet</name>
    <name type="synonym">Amphioxus</name>
    <dbReference type="NCBI Taxonomy" id="7739"/>
    <lineage>
        <taxon>Eukaryota</taxon>
        <taxon>Metazoa</taxon>
        <taxon>Chordata</taxon>
        <taxon>Cephalochordata</taxon>
        <taxon>Leptocardii</taxon>
        <taxon>Amphioxiformes</taxon>
        <taxon>Branchiostomatidae</taxon>
        <taxon>Branchiostoma</taxon>
    </lineage>
</organism>
<evidence type="ECO:0000256" key="11">
    <source>
        <dbReference type="SAM" id="MobiDB-lite"/>
    </source>
</evidence>
<feature type="compositionally biased region" description="Low complexity" evidence="11">
    <location>
        <begin position="361"/>
        <end position="376"/>
    </location>
</feature>
<evidence type="ECO:0000256" key="8">
    <source>
        <dbReference type="ARBA" id="ARBA00023170"/>
    </source>
</evidence>
<dbReference type="Proteomes" id="UP000001554">
    <property type="component" value="Unplaced"/>
</dbReference>
<feature type="compositionally biased region" description="Basic and acidic residues" evidence="11">
    <location>
        <begin position="658"/>
        <end position="671"/>
    </location>
</feature>
<dbReference type="PANTHER" id="PTHR25466">
    <property type="entry name" value="T-LYMPHOCYTE ACTIVATION ANTIGEN"/>
    <property type="match status" value="1"/>
</dbReference>
<dbReference type="KEGG" id="bfo:118408954"/>
<dbReference type="PROSITE" id="PS50835">
    <property type="entry name" value="IG_LIKE"/>
    <property type="match status" value="2"/>
</dbReference>
<evidence type="ECO:0000256" key="6">
    <source>
        <dbReference type="ARBA" id="ARBA00023136"/>
    </source>
</evidence>
<evidence type="ECO:0000256" key="7">
    <source>
        <dbReference type="ARBA" id="ARBA00023157"/>
    </source>
</evidence>
<dbReference type="PANTHER" id="PTHR25466:SF9">
    <property type="entry name" value="FIBRONECTIN TYPE-III DOMAIN-CONTAINING PROTEIN"/>
    <property type="match status" value="1"/>
</dbReference>
<comment type="subcellular location">
    <subcellularLocation>
        <location evidence="1">Cell membrane</location>
        <topology evidence="1">Single-pass type I membrane protein</topology>
    </subcellularLocation>
</comment>
<feature type="compositionally biased region" description="Pro residues" evidence="11">
    <location>
        <begin position="430"/>
        <end position="439"/>
    </location>
</feature>
<feature type="compositionally biased region" description="Polar residues" evidence="11">
    <location>
        <begin position="624"/>
        <end position="642"/>
    </location>
</feature>
<accession>A0A9J7HWQ5</accession>
<keyword evidence="10" id="KW-0393">Immunoglobulin domain</keyword>